<sequence length="636" mass="68210">MTGQRSTPALTMALSQSTITLSASLDLEETGWKLTVSTTDPIEGKVLVVLDNSLSDYEQPTSNSPPPIARLFVFDFAASETSKSQSVQINEWSFLQYESNYSITVASLIGANITLSFDSLLQTPNPPRIVEATCQLKSWDPTIGIVHLKGRTLDAGIYVVKLKEVDEFHISVSFTGSPASPDSRTMISSTTEVSLFGEGSRLSHGSESEIVSVQKEDDESSLILDPPRLFLSIPEPPSLTLVRPAFFPNALNQARVSIPLEGTKITIGSYSMNVSLVGDEQSFIVTLTTTFSSNKTGTATAVVFDAANGDVDLIFGSEYSIRSMWNDDGLIWIPSSLSFAVPSSPGIVETFVSAVFNEERTIATLTFSGTDFVSGPTRVVLLDGSTKINSNTDVRVVDETHLTVTIAAGWTQSSSQVAYGRSYSINSVASTSKSFLVRSSVLVNIPSPPCVTGISCNMDSHFTHFIVSFTGHDLPITGTYTACLISSSFSFSVTFADGVGTSERIEANATNSLLYDTAYTLSSLSQGNSQIVLNTTSFSTPTGPTLSDVQCSLDSSDFNFVLLTLTGSRMPSSSEYTLTVVETGESTEIALPVSFTSSTDGFGRVEVYKKDNTPSPIPSHSPLHLNPSELKMPQPN</sequence>
<comment type="caution">
    <text evidence="2">The sequence shown here is derived from an EMBL/GenBank/DDBJ whole genome shotgun (WGS) entry which is preliminary data.</text>
</comment>
<feature type="compositionally biased region" description="Low complexity" evidence="1">
    <location>
        <begin position="618"/>
        <end position="628"/>
    </location>
</feature>
<reference evidence="2 3" key="1">
    <citation type="journal article" date="2022" name="bioRxiv">
        <title>Genomics of Preaxostyla Flagellates Illuminates Evolutionary Transitions and the Path Towards Mitochondrial Loss.</title>
        <authorList>
            <person name="Novak L.V.F."/>
            <person name="Treitli S.C."/>
            <person name="Pyrih J."/>
            <person name="Halakuc P."/>
            <person name="Pipaliya S.V."/>
            <person name="Vacek V."/>
            <person name="Brzon O."/>
            <person name="Soukal P."/>
            <person name="Eme L."/>
            <person name="Dacks J.B."/>
            <person name="Karnkowska A."/>
            <person name="Elias M."/>
            <person name="Hampl V."/>
        </authorList>
    </citation>
    <scope>NUCLEOTIDE SEQUENCE [LARGE SCALE GENOMIC DNA]</scope>
    <source>
        <strain evidence="2">NAU3</strain>
        <tissue evidence="2">Gut</tissue>
    </source>
</reference>
<proteinExistence type="predicted"/>
<gene>
    <name evidence="2" type="ORF">BLNAU_10523</name>
</gene>
<evidence type="ECO:0000313" key="2">
    <source>
        <dbReference type="EMBL" id="KAK2954503.1"/>
    </source>
</evidence>
<evidence type="ECO:0000256" key="1">
    <source>
        <dbReference type="SAM" id="MobiDB-lite"/>
    </source>
</evidence>
<name>A0ABQ9XQ33_9EUKA</name>
<dbReference type="Proteomes" id="UP001281761">
    <property type="component" value="Unassembled WGS sequence"/>
</dbReference>
<organism evidence="2 3">
    <name type="scientific">Blattamonas nauphoetae</name>
    <dbReference type="NCBI Taxonomy" id="2049346"/>
    <lineage>
        <taxon>Eukaryota</taxon>
        <taxon>Metamonada</taxon>
        <taxon>Preaxostyla</taxon>
        <taxon>Oxymonadida</taxon>
        <taxon>Blattamonas</taxon>
    </lineage>
</organism>
<dbReference type="EMBL" id="JARBJD010000077">
    <property type="protein sequence ID" value="KAK2954503.1"/>
    <property type="molecule type" value="Genomic_DNA"/>
</dbReference>
<evidence type="ECO:0000313" key="3">
    <source>
        <dbReference type="Proteomes" id="UP001281761"/>
    </source>
</evidence>
<accession>A0ABQ9XQ33</accession>
<feature type="region of interest" description="Disordered" evidence="1">
    <location>
        <begin position="608"/>
        <end position="636"/>
    </location>
</feature>
<keyword evidence="3" id="KW-1185">Reference proteome</keyword>
<protein>
    <submittedName>
        <fullName evidence="2">Uncharacterized protein</fullName>
    </submittedName>
</protein>